<sequence length="421" mass="43382">MMVIAAVVAAVVMATTGGNREGAESGDGDARRIRDEAVVAEENGSPPPPLPQQPPPASSLSPLFESGPPVPLPMEGEEESEVPRHPISMRVILSSHALPSDAFILHDVHYANAPSSIERIYTDVQRILSHQGFREIEVAGVHGILRVTSGREAPGVHVVGPGRVVLFSPVVWEYETRGDCDGGGEGVFREKVGKAARMGDWLVFVLALPGSNAPVVGGGARSLQGNHHATAAVFGGLGIRDHTPPLHGSEVVDGDNGSAVTGRGLIAPPPPPSTPAIPTSAPGEQPAASVRGSDAASRQPFRRDQSIHGSGTVAEVGSNSQGDGNPHSGAASPVAAHPSESLLVTLPLPTPIAQEASASIRSGSPYLNDHASGVSRLPNPPVPSQPSSVGRRGTVRSENTRALSVRSLLPVVSRAAAVNDE</sequence>
<dbReference type="Proteomes" id="UP001143910">
    <property type="component" value="Unassembled WGS sequence"/>
</dbReference>
<keyword evidence="2" id="KW-1185">Reference proteome</keyword>
<accession>A0ACC1NEK1</accession>
<dbReference type="EMBL" id="JANJQO010000441">
    <property type="protein sequence ID" value="KAJ2977752.1"/>
    <property type="molecule type" value="Genomic_DNA"/>
</dbReference>
<name>A0ACC1NEK1_9HYPO</name>
<evidence type="ECO:0000313" key="2">
    <source>
        <dbReference type="Proteomes" id="UP001143910"/>
    </source>
</evidence>
<proteinExistence type="predicted"/>
<gene>
    <name evidence="1" type="ORF">NQ176_g4194</name>
</gene>
<organism evidence="1 2">
    <name type="scientific">Zarea fungicola</name>
    <dbReference type="NCBI Taxonomy" id="93591"/>
    <lineage>
        <taxon>Eukaryota</taxon>
        <taxon>Fungi</taxon>
        <taxon>Dikarya</taxon>
        <taxon>Ascomycota</taxon>
        <taxon>Pezizomycotina</taxon>
        <taxon>Sordariomycetes</taxon>
        <taxon>Hypocreomycetidae</taxon>
        <taxon>Hypocreales</taxon>
        <taxon>Cordycipitaceae</taxon>
        <taxon>Zarea</taxon>
    </lineage>
</organism>
<protein>
    <submittedName>
        <fullName evidence="1">Uncharacterized protein</fullName>
    </submittedName>
</protein>
<comment type="caution">
    <text evidence="1">The sequence shown here is derived from an EMBL/GenBank/DDBJ whole genome shotgun (WGS) entry which is preliminary data.</text>
</comment>
<evidence type="ECO:0000313" key="1">
    <source>
        <dbReference type="EMBL" id="KAJ2977752.1"/>
    </source>
</evidence>
<reference evidence="1" key="1">
    <citation type="submission" date="2022-08" db="EMBL/GenBank/DDBJ databases">
        <title>Genome Sequence of Lecanicillium fungicola.</title>
        <authorList>
            <person name="Buettner E."/>
        </authorList>
    </citation>
    <scope>NUCLEOTIDE SEQUENCE</scope>
    <source>
        <strain evidence="1">Babe33</strain>
    </source>
</reference>